<organism evidence="1 2">
    <name type="scientific">Methylocystis parvus</name>
    <dbReference type="NCBI Taxonomy" id="134"/>
    <lineage>
        <taxon>Bacteria</taxon>
        <taxon>Pseudomonadati</taxon>
        <taxon>Pseudomonadota</taxon>
        <taxon>Alphaproteobacteria</taxon>
        <taxon>Hyphomicrobiales</taxon>
        <taxon>Methylocystaceae</taxon>
        <taxon>Methylocystis</taxon>
    </lineage>
</organism>
<dbReference type="InterPro" id="IPR027417">
    <property type="entry name" value="P-loop_NTPase"/>
</dbReference>
<accession>A0A6B8MAI2</accession>
<dbReference type="EMBL" id="CP044331">
    <property type="protein sequence ID" value="QGM99706.1"/>
    <property type="molecule type" value="Genomic_DNA"/>
</dbReference>
<dbReference type="SUPFAM" id="SSF52540">
    <property type="entry name" value="P-loop containing nucleoside triphosphate hydrolases"/>
    <property type="match status" value="1"/>
</dbReference>
<evidence type="ECO:0000313" key="2">
    <source>
        <dbReference type="Proteomes" id="UP000422569"/>
    </source>
</evidence>
<keyword evidence="2" id="KW-1185">Reference proteome</keyword>
<keyword evidence="1" id="KW-0547">Nucleotide-binding</keyword>
<dbReference type="Proteomes" id="UP000422569">
    <property type="component" value="Chromosome"/>
</dbReference>
<name>A0A6B8MAI2_9HYPH</name>
<dbReference type="GO" id="GO:0005524">
    <property type="term" value="F:ATP binding"/>
    <property type="evidence" value="ECO:0007669"/>
    <property type="project" value="UniProtKB-KW"/>
</dbReference>
<proteinExistence type="predicted"/>
<sequence>MPNTNLVRPSRDGDQFHYLWAARRCLKLLSADSGLVAVSIEGPSPSEQPGAGPVEAGEELIDVAEYFESEDIGQARLVRYMQLKHSTLHANDPWTASGLEKTIKGFARRYAELQKAHAQVGLAKKLEFCFVTNRPISTNVVETVADAAADAITRHPDELKKLQKFTGLAGSELAAFCKLLRFEDRQDGYWHQRNILFQEVSGYLPDADVDAPTQLKELVTRRALSEGEQNPTITKTDVLRALKTDEIHLFPAKCLIEDIRDAVPREQELELIGQIVGATGPVIVHASGGVGKSVFATRIGRSLPEGSVCVLYDCFGNGQYRSAVGYRHRYKDALVQIANELATKSLCHPLIQTTNADAAAYVRAFVHRLGQAVKILRSANPNALLCIVVDAADNAQMAAEEIGEARSFARDLIRASIPEGARLVFLCRSHRQHLLDPPTEAMPIELRPFSRNETSAFLRKTFPDANERDIDELHRLSSHNPRVQALALSRGLPLQETLRLLGPNPTSVEDTIANLLHDAIAKLKDASGPIEKERVEKICTGLAALRPLIPIPILSAMSGVEQEAIKSFAYDIGRPLLVAGETIQFLDEPAETWFRDKFKPTAHGMAGFIISLKPLATRSAYVASMLPQLMLQAGQFSELVELALSSAALPEGSPLEKRGVELQRLQFALKAGLRSQRYLEAAKLALKAGGETAGDERQRTLLQENTDLASDFLELDLIQEIVSRRTFGSGWVGSHHAYEAALLSGRKELVGDARSRLRMAHEWLQNWARLTPEERKKEEISDEDIVELTLAHLNIHGPADAAESLRGWKPREVSYRVGRPVIRRLIDHGRWSDVDELTRTSGNNLCLVLAVAAELRDVHKTPPNEVTEQAFRQLLKHRIKLSNRNGWDDNEAALDAVTAVVEATLKKSLCTQSDAAVLLARYLPAEPPRGLASRFSKARFPLLRAYCLRAALEGKPIELIDVAYAELKKEIEKKNKHTTSRDLQEFQEDIGALLPWHKLWASVLLGHVKKEDVTNEIEKTSEASANAERVRYREESHTSNEIALLWMDILHESETTDEAALASFNQWKNRLKRPLFTPTLNALCRLCAQRDETKPAALAYATESYTLTKDERSNAESKSEGYLEVARAILTTSKADAKAYFNEAVEVAGKIGDENLARWDAILDLADRASRVDRPAPKTAYQFARCAELTYDYVVRDKHFAWNDTVVALCGLCPSSAVAILSRWRDRGFGWHERLLPIAIGNLIERNIIDPRDALPLIGFRAQWDYHELLGAALARSKNAEERALASRILYRYAQFSVFASSNLKSLQHVATKHGVTLERLADAIVSSERKEVAHKKEAARYEQPLSAAEESKRSPWNDIFATKDLATADGLSQAYLTFKRTERPWGREDFFTEAMRRVPVGSEAGFIEAVAGTPEFSLYSFRTFLERVPESWKGRPAISHALANALKVLCRRYCMEVRKSRYYEVFPFELACSLAGVSQAEIVDVVLAATGETPDLVETSRLFSLVGLLAIKLTHDEALEALTYGLNLFNSVLEDKDGDGPWKDAFSPTGDIREAVAGYVWSALAAPEAVLRWEAAHAVLELCRFDRQDVVGHLMKMAASKSGGPFVDARLPFYTLHAFQWLLISLARAALEAPSAVTPYAKQLVDWALKDQPHILIRQFAARAAIQLIAKGYLNDENGLSDRLRGVNKSPLAVVESKTYERNISRKHGTNAESDEDRFYFGLDIGPYWYDPLGRVFAMSQGDIEAEALKVIRKEFASSAKGRWDEDERARRNLYEEQHTYHSHGSYPRADNLHFYHAYHAMMIVAGRLLATMPTHRNPDYGEDDEFADWLSRHDLTRQDSRWLWDRRDPEPLAKGTWLDRDKEHPDRRLVTDGDFDEALRAGDRLNLWGYWTEADTSREQSTHIYSALVPPDKSEALLRALASAKDVNDYAIPSADGDMEIDEPGFELKGWIFDHNGDRRLDEKDRWAGGVSFPPPRPAPFIVERMRLDTDADLRFWKDQSKICVMESQVWGYYDEAKRHESSNPNRGSRLQVSASFVGSMLGELDRDLIIEVQIERRRRYQPYESGEKDDDERIKTSAKLYLLGKDGKFRTR</sequence>
<gene>
    <name evidence="1" type="ORF">F7D14_13755</name>
</gene>
<dbReference type="KEGG" id="mpar:F7D14_13755"/>
<dbReference type="NCBIfam" id="NF041816">
    <property type="entry name" value="Avs3a"/>
    <property type="match status" value="1"/>
</dbReference>
<evidence type="ECO:0000313" key="1">
    <source>
        <dbReference type="EMBL" id="QGM99706.1"/>
    </source>
</evidence>
<keyword evidence="1" id="KW-0067">ATP-binding</keyword>
<reference evidence="1 2" key="1">
    <citation type="submission" date="2019-09" db="EMBL/GenBank/DDBJ databases">
        <title>Isolation and complete genome sequencing of Methylocystis species.</title>
        <authorList>
            <person name="Rumah B.L."/>
            <person name="Stead C.E."/>
            <person name="Stevens B.C."/>
            <person name="Minton N.P."/>
            <person name="Grosse-Honebrink A."/>
            <person name="Zhang Y."/>
        </authorList>
    </citation>
    <scope>NUCLEOTIDE SEQUENCE [LARGE SCALE GENOMIC DNA]</scope>
    <source>
        <strain evidence="1 2">BRCS2</strain>
    </source>
</reference>
<protein>
    <submittedName>
        <fullName evidence="1">ATP-binding protein</fullName>
    </submittedName>
</protein>